<dbReference type="GO" id="GO:0032259">
    <property type="term" value="P:methylation"/>
    <property type="evidence" value="ECO:0007669"/>
    <property type="project" value="UniProtKB-KW"/>
</dbReference>
<name>A0A7Y3ZX81_9VIBR</name>
<dbReference type="Gene3D" id="3.40.50.150">
    <property type="entry name" value="Vaccinia Virus protein VP39"/>
    <property type="match status" value="1"/>
</dbReference>
<sequence>MSNERFKVVDSIKVIHSDVEHNHDDYNVIHLNALFSAEEKHFWFLHRKKIIYREMEKLVPLDSSIIEIGAGTGGVSQFLIKQGYNNLAVGELHFQGLKYAKSYGINDCYQFDLLRSPFEKEFNTVCMFDVLEHLSDPDLALRKVHTMLKDNGYIFLTLPAHQWLWSREDKLAGHKKRYTKRDIHDELERNGFEVVKNTYFFKLITPFLLLRRFIYPDNNQPVSESEYGDNISINPYVNTILDYVCRFEHSINSFIPDSFGGSIFVVGRKK</sequence>
<dbReference type="RefSeq" id="WP_171360218.1">
    <property type="nucleotide sequence ID" value="NZ_VTXC01000010.1"/>
</dbReference>
<reference evidence="1 2" key="1">
    <citation type="submission" date="2019-09" db="EMBL/GenBank/DDBJ databases">
        <title>Draft genome sequencing and comparative genomics of hatchery-associated Vibrios.</title>
        <authorList>
            <person name="Kehlet-Delgado H."/>
            <person name="Mueller R.S."/>
        </authorList>
    </citation>
    <scope>NUCLEOTIDE SEQUENCE [LARGE SCALE GENOMIC DNA]</scope>
    <source>
        <strain evidence="1 2">99-46-Y</strain>
    </source>
</reference>
<dbReference type="GO" id="GO:0008168">
    <property type="term" value="F:methyltransferase activity"/>
    <property type="evidence" value="ECO:0007669"/>
    <property type="project" value="UniProtKB-KW"/>
</dbReference>
<dbReference type="AlphaFoldDB" id="A0A7Y3ZX81"/>
<comment type="caution">
    <text evidence="1">The sequence shown here is derived from an EMBL/GenBank/DDBJ whole genome shotgun (WGS) entry which is preliminary data.</text>
</comment>
<proteinExistence type="predicted"/>
<dbReference type="SUPFAM" id="SSF53335">
    <property type="entry name" value="S-adenosyl-L-methionine-dependent methyltransferases"/>
    <property type="match status" value="1"/>
</dbReference>
<protein>
    <submittedName>
        <fullName evidence="1">Class I SAM-dependent methyltransferase</fullName>
    </submittedName>
</protein>
<dbReference type="Pfam" id="PF13489">
    <property type="entry name" value="Methyltransf_23"/>
    <property type="match status" value="1"/>
</dbReference>
<dbReference type="EMBL" id="VTXC01000010">
    <property type="protein sequence ID" value="NOH70740.1"/>
    <property type="molecule type" value="Genomic_DNA"/>
</dbReference>
<evidence type="ECO:0000313" key="2">
    <source>
        <dbReference type="Proteomes" id="UP000565719"/>
    </source>
</evidence>
<dbReference type="InterPro" id="IPR029063">
    <property type="entry name" value="SAM-dependent_MTases_sf"/>
</dbReference>
<gene>
    <name evidence="1" type="ORF">F0225_05185</name>
</gene>
<organism evidence="1 2">
    <name type="scientific">Vibrio pectenicida</name>
    <dbReference type="NCBI Taxonomy" id="62763"/>
    <lineage>
        <taxon>Bacteria</taxon>
        <taxon>Pseudomonadati</taxon>
        <taxon>Pseudomonadota</taxon>
        <taxon>Gammaproteobacteria</taxon>
        <taxon>Vibrionales</taxon>
        <taxon>Vibrionaceae</taxon>
        <taxon>Vibrio</taxon>
    </lineage>
</organism>
<keyword evidence="1" id="KW-0808">Transferase</keyword>
<accession>A0A7Y3ZX81</accession>
<keyword evidence="1" id="KW-0489">Methyltransferase</keyword>
<dbReference type="CDD" id="cd02440">
    <property type="entry name" value="AdoMet_MTases"/>
    <property type="match status" value="1"/>
</dbReference>
<evidence type="ECO:0000313" key="1">
    <source>
        <dbReference type="EMBL" id="NOH70740.1"/>
    </source>
</evidence>
<dbReference type="Proteomes" id="UP000565719">
    <property type="component" value="Unassembled WGS sequence"/>
</dbReference>